<gene>
    <name evidence="1" type="ORF">EW142_07495</name>
</gene>
<sequence>MKDLEQAEHFFEWVNDTYGCPEALAQHFDATLEMLFYLEPHTFDPHEVREVVAALRGVVKVLRG</sequence>
<comment type="caution">
    <text evidence="1">The sequence shown here is derived from an EMBL/GenBank/DDBJ whole genome shotgun (WGS) entry which is preliminary data.</text>
</comment>
<dbReference type="OrthoDB" id="1452506at2"/>
<dbReference type="Proteomes" id="UP000291981">
    <property type="component" value="Unassembled WGS sequence"/>
</dbReference>
<evidence type="ECO:0000313" key="1">
    <source>
        <dbReference type="EMBL" id="TAI49632.1"/>
    </source>
</evidence>
<dbReference type="EMBL" id="SGIU01000001">
    <property type="protein sequence ID" value="TAI49632.1"/>
    <property type="molecule type" value="Genomic_DNA"/>
</dbReference>
<reference evidence="1 2" key="1">
    <citation type="submission" date="2019-02" db="EMBL/GenBank/DDBJ databases">
        <title>Draft genome sequence of Muricauda sp. 176CP4-71.</title>
        <authorList>
            <person name="Park J.-S."/>
        </authorList>
    </citation>
    <scope>NUCLEOTIDE SEQUENCE [LARGE SCALE GENOMIC DNA]</scope>
    <source>
        <strain evidence="1 2">176CP4-71</strain>
    </source>
</reference>
<evidence type="ECO:0000313" key="2">
    <source>
        <dbReference type="Proteomes" id="UP000291981"/>
    </source>
</evidence>
<keyword evidence="2" id="KW-1185">Reference proteome</keyword>
<organism evidence="1 2">
    <name type="scientific">Flagellimonas allohymeniacidonis</name>
    <dbReference type="NCBI Taxonomy" id="2517819"/>
    <lineage>
        <taxon>Bacteria</taxon>
        <taxon>Pseudomonadati</taxon>
        <taxon>Bacteroidota</taxon>
        <taxon>Flavobacteriia</taxon>
        <taxon>Flavobacteriales</taxon>
        <taxon>Flavobacteriaceae</taxon>
        <taxon>Flagellimonas</taxon>
    </lineage>
</organism>
<dbReference type="RefSeq" id="WP_130611891.1">
    <property type="nucleotide sequence ID" value="NZ_SGIU01000001.1"/>
</dbReference>
<dbReference type="AlphaFoldDB" id="A0A4Q8QGE1"/>
<proteinExistence type="predicted"/>
<name>A0A4Q8QGE1_9FLAO</name>
<protein>
    <submittedName>
        <fullName evidence="1">Uncharacterized protein</fullName>
    </submittedName>
</protein>
<accession>A0A4Q8QGE1</accession>